<keyword evidence="2" id="KW-0472">Membrane</keyword>
<evidence type="ECO:0000259" key="3">
    <source>
        <dbReference type="Pfam" id="PF09792"/>
    </source>
</evidence>
<gene>
    <name evidence="4" type="ORF">NEOLEDRAFT_1179811</name>
</gene>
<dbReference type="AlphaFoldDB" id="A0A165RHR4"/>
<dbReference type="EMBL" id="KV425582">
    <property type="protein sequence ID" value="KZT23824.1"/>
    <property type="molecule type" value="Genomic_DNA"/>
</dbReference>
<organism evidence="4 5">
    <name type="scientific">Neolentinus lepideus HHB14362 ss-1</name>
    <dbReference type="NCBI Taxonomy" id="1314782"/>
    <lineage>
        <taxon>Eukaryota</taxon>
        <taxon>Fungi</taxon>
        <taxon>Dikarya</taxon>
        <taxon>Basidiomycota</taxon>
        <taxon>Agaricomycotina</taxon>
        <taxon>Agaricomycetes</taxon>
        <taxon>Gloeophyllales</taxon>
        <taxon>Gloeophyllaceae</taxon>
        <taxon>Neolentinus</taxon>
    </lineage>
</organism>
<dbReference type="Pfam" id="PF09792">
    <property type="entry name" value="But2"/>
    <property type="match status" value="1"/>
</dbReference>
<dbReference type="Proteomes" id="UP000076761">
    <property type="component" value="Unassembled WGS sequence"/>
</dbReference>
<dbReference type="InParanoid" id="A0A165RHR4"/>
<evidence type="ECO:0000313" key="4">
    <source>
        <dbReference type="EMBL" id="KZT23824.1"/>
    </source>
</evidence>
<feature type="compositionally biased region" description="Low complexity" evidence="1">
    <location>
        <begin position="12"/>
        <end position="22"/>
    </location>
</feature>
<feature type="region of interest" description="Disordered" evidence="1">
    <location>
        <begin position="1"/>
        <end position="25"/>
    </location>
</feature>
<feature type="domain" description="Ubiquitin 3 binding protein But2 C-terminal" evidence="3">
    <location>
        <begin position="141"/>
        <end position="246"/>
    </location>
</feature>
<reference evidence="4 5" key="1">
    <citation type="journal article" date="2016" name="Mol. Biol. Evol.">
        <title>Comparative Genomics of Early-Diverging Mushroom-Forming Fungi Provides Insights into the Origins of Lignocellulose Decay Capabilities.</title>
        <authorList>
            <person name="Nagy L.G."/>
            <person name="Riley R."/>
            <person name="Tritt A."/>
            <person name="Adam C."/>
            <person name="Daum C."/>
            <person name="Floudas D."/>
            <person name="Sun H."/>
            <person name="Yadav J.S."/>
            <person name="Pangilinan J."/>
            <person name="Larsson K.H."/>
            <person name="Matsuura K."/>
            <person name="Barry K."/>
            <person name="Labutti K."/>
            <person name="Kuo R."/>
            <person name="Ohm R.A."/>
            <person name="Bhattacharya S.S."/>
            <person name="Shirouzu T."/>
            <person name="Yoshinaga Y."/>
            <person name="Martin F.M."/>
            <person name="Grigoriev I.V."/>
            <person name="Hibbett D.S."/>
        </authorList>
    </citation>
    <scope>NUCLEOTIDE SEQUENCE [LARGE SCALE GENOMIC DNA]</scope>
    <source>
        <strain evidence="4 5">HHB14362 ss-1</strain>
    </source>
</reference>
<dbReference type="OrthoDB" id="3350619at2759"/>
<evidence type="ECO:0000313" key="5">
    <source>
        <dbReference type="Proteomes" id="UP000076761"/>
    </source>
</evidence>
<keyword evidence="2" id="KW-0812">Transmembrane</keyword>
<sequence length="264" mass="29642">MFQKRTGYKPISQTTDDSSNPDTDSRHSRSLLTPLLIACISLCSLLDVIFVLYLAIHWARSTPAWALNPDDLAFRSTYINFDRLYKNDSLTRNVYPPLVNIPVGVGHVSSTEPQRAFPLWPSYDLVHDGYAPKVERNLLLTSSIRTIAQFRIRDYGMENCSLVLDIPASSPQVYPSQDVEVWELHGGRKINWKSLSWKTMPRRKTQLGTISLSPGVVRQITGLPCSSGSYHTFELSCATVECHVNFTSMAAEATGLYLLQSQTI</sequence>
<keyword evidence="5" id="KW-1185">Reference proteome</keyword>
<evidence type="ECO:0000256" key="1">
    <source>
        <dbReference type="SAM" id="MobiDB-lite"/>
    </source>
</evidence>
<keyword evidence="2" id="KW-1133">Transmembrane helix</keyword>
<proteinExistence type="predicted"/>
<name>A0A165RHR4_9AGAM</name>
<protein>
    <recommendedName>
        <fullName evidence="3">Ubiquitin 3 binding protein But2 C-terminal domain-containing protein</fullName>
    </recommendedName>
</protein>
<evidence type="ECO:0000256" key="2">
    <source>
        <dbReference type="SAM" id="Phobius"/>
    </source>
</evidence>
<dbReference type="InterPro" id="IPR018620">
    <property type="entry name" value="Ubiquitin3-bd_protein_But2_C"/>
</dbReference>
<accession>A0A165RHR4</accession>
<dbReference type="STRING" id="1314782.A0A165RHR4"/>
<feature type="transmembrane region" description="Helical" evidence="2">
    <location>
        <begin position="35"/>
        <end position="59"/>
    </location>
</feature>